<evidence type="ECO:0000313" key="2">
    <source>
        <dbReference type="WBParaSite" id="JU765_v2.g7289.t1"/>
    </source>
</evidence>
<sequence length="2091" mass="237659">MTRALEDFPLINLQGVALCLAQKNYLSFNDVVQRLFGPLSSGFENAVLTHNVRCSALAGCFYVLYSSGEHVEGITQFLLRVLGRLKYMRWVDDAAANKMDKVPIYEHFFFSFNTGLSDIAAHFPQVRDAIIRTQIEVLEDLVKDIQLERISEAEDQDSVDEESNGGLMNKEDVMKIVCMIIGLVRVLGRFSASKEHSLLSGLFPLPFITKEQQLDELPMKFTIDSSNWFWRDSEKETRTMAKNIISKHGCSFVNPPLKSGNEPLLKFTMEEIERITDALLSLMDADVLSRLDELSAEIFISGEIRRFPYKSVSETLQLVTLTFLRDALAPFTMHDDRGPIPDVYAKRISKYARRLFHDQQKAISQRDSSKDNPRHYYLKNRKVLDAESVVNRVKMLVIANSICLELFVWSAVDENDADLACAIISEKLLNVHRHSSMFMPINVVALEALGLISEKFPVLAKNLIVQILCRYLLDPAPVLVYLVGEGYFDKKGNKEKRPEMDSTYRKKQGFTSLRSAAMDSLCKALKAATVVDHSSVEACLAGISSKLFLVAAKEDFNSTLMLENAILTAGRIGVAMKENDEIPKLVLQIYLQRFCSPVSPQDNLIVNCLTDMIIAGTKSIHDAVMKLFVQIIVETSNRVYTPDPDTIDHRYGHVSLTVDNALTRLAQSVSTTEDQMNLLVRLLELFVQLGVEGKRVGEKITKSVIKVSTSAGSLGVLIPKIGAVVSKLDPIVNPTIKLRNLFRDFWFYCSVLGFDVSYSGLWPEEWYTTVCMIASRSPVLVANENLKSELIDNAAIRMSGITPLEIQELRNTVCQELNQSADVVALVNRMDVAQCLYLLSVCRMEKMRVLHSDHPDAIHCSFKYLEDRAIRKDKSGVWQCILTAAIIIFDEYLVHAKNRFAAGIDLENHLVNHCQFFLVQFGNNIREIRRCADMCLSKLTCTFPFLLWNGDVIFTALHMLQTLTKNLESDPDCVESVLSFKDLPWTIQLQDTLELRTAVANDFGHRCEQLLSEAMKWAPGTTHSHLLEYVRRTNSVNDNSLRLTISAVLDNSNRSDEILYVDQIGSTKEDFYGTDVAAYLSFLSSRSEYLGQVKGMLAVLSEMQDPETAEDSLIDKLEKLLDNGLESENENKISNAVMLMSAFFIHLGNLNHRLLRNLVWMPLRRFNETTVRLCTTAWNWILAARNDFQIHFLHEMASCWLTIAQRQIGLFERDDALTCPLSVQTCERQRSPNLSPHVIWVNFLTERICLAKYCNQEEIDLFEIMFVQTLSLIIGDRPTPTSSIFHHMTLMPLPSTVTVYMTRSIEAIGIRFRLLSSILDMIQSDSSANGYSKNILRQRVYCTAFDFFTLPPQTPTQSLIQLKNDLKQLTTFWKALYADGKYIKKECFLCNDMELSLSAAHPMLADSNYSSGTIQRPASTWHGSASSPVNTWANTIPIVAAQSRSSTVQVRARPADQVNRDIDRQVKNCLRRRLLLMLLVANEIERLDAWLYPLGDHVDDEKLNVERWLKTTFGDARDVKQMRDLTKFSWEISTQLAVCLDFRFRAQATVHATLQDLVRMNPEQVSHMPHALSLFLGDINTNYDNFDVSQVLTWSRCTPVMALSLLSPKLYPQHPATIQYAVRILRSYPADVLMLYISQLVQSMRYDNMGYISELILWLAGHSQLLAHQLLWNMKANMYTDEDAKVEDPILYKPLKELSDKIINHLEGAARRFYLAEFDLFDKITRISGAIKPYPKGDARKKACLKALAEVKVDCVGYLPSNPESIILQIDYSSATPMQSAAKAPFLARFKVRRGNVNEVEALCLSYYLESDEKPKLENELKMLSYPETNLCWKAAIFKVGDDVRQDMLALQLMQIMKNVFDTLNLDVCLFPYRVVATSPGCGVIECVPDSKSRDQLGRQTDYGLFEYFQTTYGDESSEGFQVARRNFVRSMAAYSVFSFLLQIKDRHNGNIMLNKHGHIIHIDFGFMFESSPGGNLGFEPDFKLSQEMVDIMGQKVDSAPFKQFQTLCVQAYLALRPHYQAFISLVSLMLDTKLPCFRGKTIEQLRARFAPEKSDREAAKYMMSVINVCCNNVRSKMYDQLQYFQNEIPY</sequence>
<dbReference type="Proteomes" id="UP000887576">
    <property type="component" value="Unplaced"/>
</dbReference>
<organism evidence="1 2">
    <name type="scientific">Panagrolaimus sp. JU765</name>
    <dbReference type="NCBI Taxonomy" id="591449"/>
    <lineage>
        <taxon>Eukaryota</taxon>
        <taxon>Metazoa</taxon>
        <taxon>Ecdysozoa</taxon>
        <taxon>Nematoda</taxon>
        <taxon>Chromadorea</taxon>
        <taxon>Rhabditida</taxon>
        <taxon>Tylenchina</taxon>
        <taxon>Panagrolaimomorpha</taxon>
        <taxon>Panagrolaimoidea</taxon>
        <taxon>Panagrolaimidae</taxon>
        <taxon>Panagrolaimus</taxon>
    </lineage>
</organism>
<proteinExistence type="predicted"/>
<name>A0AC34RIU1_9BILA</name>
<evidence type="ECO:0000313" key="1">
    <source>
        <dbReference type="Proteomes" id="UP000887576"/>
    </source>
</evidence>
<protein>
    <submittedName>
        <fullName evidence="2">1-phosphatidylinositol 4-kinase</fullName>
    </submittedName>
</protein>
<dbReference type="WBParaSite" id="JU765_v2.g7289.t1">
    <property type="protein sequence ID" value="JU765_v2.g7289.t1"/>
    <property type="gene ID" value="JU765_v2.g7289"/>
</dbReference>
<reference evidence="2" key="1">
    <citation type="submission" date="2022-11" db="UniProtKB">
        <authorList>
            <consortium name="WormBaseParasite"/>
        </authorList>
    </citation>
    <scope>IDENTIFICATION</scope>
</reference>
<accession>A0AC34RIU1</accession>